<name>A0A6A4ZSA7_9STRA</name>
<reference evidence="1" key="1">
    <citation type="submission" date="2019-06" db="EMBL/GenBank/DDBJ databases">
        <title>Genomics analysis of Aphanomyces spp. identifies a new class of oomycete effector associated with host adaptation.</title>
        <authorList>
            <person name="Gaulin E."/>
        </authorList>
    </citation>
    <scope>NUCLEOTIDE SEQUENCE</scope>
    <source>
        <strain evidence="1">CBS 578.67</strain>
    </source>
</reference>
<dbReference type="EMBL" id="VJMH01000078">
    <property type="protein sequence ID" value="KAF0719325.1"/>
    <property type="molecule type" value="Genomic_DNA"/>
</dbReference>
<sequence length="506" mass="54236">WDAAEAARERQAAALAVTKLRFALWKRFVVAQKQPRHPANLAYTPPLPTTGASHVHSALCPVPRVVPLWTHLDADVSTHAHAASLALHERLYAPLDVAGALARSFGTRYPHLSVVEFAMGVWCDDAVSSWLVAKCGLGAVDLAVQRTSLCATQTVVVSLHKYPSCATHHDVDVVVAAMGPRHVPALDAALKHLVATVGARSLAVHVVCVSSHVTRADLDSLCSLHSVPNGVHLVGHAAVPVLDDRANTAVDALLVHVAAAASIRAPRSRVSVRDAVDDVIRISLHQCSPLTTHLADVAAHVQHALTVLAQLARRASSSSSLAMVLLDDLSTLPLPAAQSSVAWITRLPLSAARRDLCVRLADHAWQHDASPLKAIVSIVFHAVLDQSAANADADAMNVMLPTSWVVECDQLLRSIVSLASPPPPRLPKRKATTPPPLPLDDLMCSMIAPQKKTLATTATTPFHTTRRSLQAKWTQDALRKRVVDALAIERAAHRKMMQLLESTNCS</sequence>
<feature type="non-terminal residue" evidence="1">
    <location>
        <position position="1"/>
    </location>
</feature>
<accession>A0A6A4ZSA7</accession>
<comment type="caution">
    <text evidence="1">The sequence shown here is derived from an EMBL/GenBank/DDBJ whole genome shotgun (WGS) entry which is preliminary data.</text>
</comment>
<protein>
    <submittedName>
        <fullName evidence="1">Uncharacterized protein</fullName>
    </submittedName>
</protein>
<organism evidence="1">
    <name type="scientific">Aphanomyces stellatus</name>
    <dbReference type="NCBI Taxonomy" id="120398"/>
    <lineage>
        <taxon>Eukaryota</taxon>
        <taxon>Sar</taxon>
        <taxon>Stramenopiles</taxon>
        <taxon>Oomycota</taxon>
        <taxon>Saprolegniomycetes</taxon>
        <taxon>Saprolegniales</taxon>
        <taxon>Verrucalvaceae</taxon>
        <taxon>Aphanomyces</taxon>
    </lineage>
</organism>
<gene>
    <name evidence="1" type="ORF">As57867_001108</name>
</gene>
<dbReference type="AlphaFoldDB" id="A0A6A4ZSA7"/>
<proteinExistence type="predicted"/>
<evidence type="ECO:0000313" key="1">
    <source>
        <dbReference type="EMBL" id="KAF0719325.1"/>
    </source>
</evidence>